<evidence type="ECO:0000256" key="3">
    <source>
        <dbReference type="ARBA" id="ARBA00023242"/>
    </source>
</evidence>
<keyword evidence="3 4" id="KW-0539">Nucleus</keyword>
<comment type="subcellular location">
    <subcellularLocation>
        <location evidence="4 5">Nucleus</location>
    </subcellularLocation>
</comment>
<dbReference type="InterPro" id="IPR009057">
    <property type="entry name" value="Homeodomain-like_sf"/>
</dbReference>
<dbReference type="PANTHER" id="PTHR47465">
    <property type="entry name" value="MCG113260-RELATED-RELATED"/>
    <property type="match status" value="1"/>
</dbReference>
<gene>
    <name evidence="8" type="ORF">PAL_GLEAN10001374</name>
</gene>
<dbReference type="GO" id="GO:0003677">
    <property type="term" value="F:DNA binding"/>
    <property type="evidence" value="ECO:0007669"/>
    <property type="project" value="UniProtKB-UniRule"/>
</dbReference>
<organism evidence="8 9">
    <name type="scientific">Pteropus alecto</name>
    <name type="common">Black flying fox</name>
    <dbReference type="NCBI Taxonomy" id="9402"/>
    <lineage>
        <taxon>Eukaryota</taxon>
        <taxon>Metazoa</taxon>
        <taxon>Chordata</taxon>
        <taxon>Craniata</taxon>
        <taxon>Vertebrata</taxon>
        <taxon>Euteleostomi</taxon>
        <taxon>Mammalia</taxon>
        <taxon>Eutheria</taxon>
        <taxon>Laurasiatheria</taxon>
        <taxon>Chiroptera</taxon>
        <taxon>Yinpterochiroptera</taxon>
        <taxon>Pteropodoidea</taxon>
        <taxon>Pteropodidae</taxon>
        <taxon>Pteropodinae</taxon>
        <taxon>Pteropus</taxon>
    </lineage>
</organism>
<dbReference type="eggNOG" id="KOG0490">
    <property type="taxonomic scope" value="Eukaryota"/>
</dbReference>
<feature type="compositionally biased region" description="Basic residues" evidence="6">
    <location>
        <begin position="297"/>
        <end position="309"/>
    </location>
</feature>
<accession>L5K865</accession>
<dbReference type="InParanoid" id="L5K865"/>
<evidence type="ECO:0000313" key="8">
    <source>
        <dbReference type="EMBL" id="ELK07567.1"/>
    </source>
</evidence>
<evidence type="ECO:0000256" key="2">
    <source>
        <dbReference type="ARBA" id="ARBA00023155"/>
    </source>
</evidence>
<feature type="region of interest" description="Disordered" evidence="6">
    <location>
        <begin position="139"/>
        <end position="224"/>
    </location>
</feature>
<feature type="DNA-binding region" description="Homeobox" evidence="4">
    <location>
        <begin position="225"/>
        <end position="278"/>
    </location>
</feature>
<name>L5K865_PTEAL</name>
<evidence type="ECO:0000256" key="1">
    <source>
        <dbReference type="ARBA" id="ARBA00023125"/>
    </source>
</evidence>
<evidence type="ECO:0000259" key="7">
    <source>
        <dbReference type="PROSITE" id="PS50071"/>
    </source>
</evidence>
<dbReference type="Gene3D" id="1.10.10.60">
    <property type="entry name" value="Homeodomain-like"/>
    <property type="match status" value="1"/>
</dbReference>
<evidence type="ECO:0000256" key="6">
    <source>
        <dbReference type="SAM" id="MobiDB-lite"/>
    </source>
</evidence>
<sequence length="317" mass="35247">MALGISGDASAKAPQTGPTALAGGIIRESSPRYRCTFFVSASSGRLLRSLRERQPELAINSGRAFNQTHCSLTRLQKNLEGARRHCRICGSHSLTDGTQDVKPQRQRSQDATGFLSLGVDEEWETLHEAKPVEMSLIREEGEEEKGTQPKPEQGAASGGEKEIRAEEEAEEGSDGGPDGPCAPGAMNDENHEASDDSGGEPGEQRQEEQPLQAIVQRQQPRDREQVVQRPMLTLVQVQELERIFRYNAYPNLFMRQQIARRIDMPEARVQARQQWFQCLASGSEKHSLSLKIPKPSKAVRRTRGRRSRSHSSLSPET</sequence>
<evidence type="ECO:0000256" key="5">
    <source>
        <dbReference type="RuleBase" id="RU000682"/>
    </source>
</evidence>
<protein>
    <submittedName>
        <fullName evidence="8">Homeobox protein ESX1</fullName>
    </submittedName>
</protein>
<proteinExistence type="predicted"/>
<dbReference type="Proteomes" id="UP000010552">
    <property type="component" value="Unassembled WGS sequence"/>
</dbReference>
<keyword evidence="1 4" id="KW-0238">DNA-binding</keyword>
<dbReference type="AlphaFoldDB" id="L5K865"/>
<dbReference type="GO" id="GO:0005634">
    <property type="term" value="C:nucleus"/>
    <property type="evidence" value="ECO:0007669"/>
    <property type="project" value="UniProtKB-SubCell"/>
</dbReference>
<evidence type="ECO:0000313" key="9">
    <source>
        <dbReference type="Proteomes" id="UP000010552"/>
    </source>
</evidence>
<dbReference type="Pfam" id="PF00046">
    <property type="entry name" value="Homeodomain"/>
    <property type="match status" value="1"/>
</dbReference>
<dbReference type="SUPFAM" id="SSF46689">
    <property type="entry name" value="Homeodomain-like"/>
    <property type="match status" value="1"/>
</dbReference>
<dbReference type="EMBL" id="KB030953">
    <property type="protein sequence ID" value="ELK07567.1"/>
    <property type="molecule type" value="Genomic_DNA"/>
</dbReference>
<dbReference type="SMART" id="SM00389">
    <property type="entry name" value="HOX"/>
    <property type="match status" value="1"/>
</dbReference>
<dbReference type="PROSITE" id="PS50071">
    <property type="entry name" value="HOMEOBOX_2"/>
    <property type="match status" value="1"/>
</dbReference>
<feature type="domain" description="Homeobox" evidence="7">
    <location>
        <begin position="223"/>
        <end position="277"/>
    </location>
</feature>
<keyword evidence="9" id="KW-1185">Reference proteome</keyword>
<dbReference type="InterPro" id="IPR001356">
    <property type="entry name" value="HD"/>
</dbReference>
<reference evidence="9" key="1">
    <citation type="journal article" date="2013" name="Science">
        <title>Comparative analysis of bat genomes provides insight into the evolution of flight and immunity.</title>
        <authorList>
            <person name="Zhang G."/>
            <person name="Cowled C."/>
            <person name="Shi Z."/>
            <person name="Huang Z."/>
            <person name="Bishop-Lilly K.A."/>
            <person name="Fang X."/>
            <person name="Wynne J.W."/>
            <person name="Xiong Z."/>
            <person name="Baker M.L."/>
            <person name="Zhao W."/>
            <person name="Tachedjian M."/>
            <person name="Zhu Y."/>
            <person name="Zhou P."/>
            <person name="Jiang X."/>
            <person name="Ng J."/>
            <person name="Yang L."/>
            <person name="Wu L."/>
            <person name="Xiao J."/>
            <person name="Feng Y."/>
            <person name="Chen Y."/>
            <person name="Sun X."/>
            <person name="Zhang Y."/>
            <person name="Marsh G.A."/>
            <person name="Crameri G."/>
            <person name="Broder C.C."/>
            <person name="Frey K.G."/>
            <person name="Wang L.F."/>
            <person name="Wang J."/>
        </authorList>
    </citation>
    <scope>NUCLEOTIDE SEQUENCE [LARGE SCALE GENOMIC DNA]</scope>
</reference>
<keyword evidence="2 4" id="KW-0371">Homeobox</keyword>
<evidence type="ECO:0000256" key="4">
    <source>
        <dbReference type="PROSITE-ProRule" id="PRU00108"/>
    </source>
</evidence>
<feature type="region of interest" description="Disordered" evidence="6">
    <location>
        <begin position="286"/>
        <end position="317"/>
    </location>
</feature>
<dbReference type="CDD" id="cd00086">
    <property type="entry name" value="homeodomain"/>
    <property type="match status" value="1"/>
</dbReference>